<evidence type="ECO:0000313" key="1">
    <source>
        <dbReference type="EMBL" id="MFC7248107.1"/>
    </source>
</evidence>
<name>A0ABW2HAV0_9ACTN</name>
<dbReference type="RefSeq" id="WP_376810777.1">
    <property type="nucleotide sequence ID" value="NZ_JBHTAC010000080.1"/>
</dbReference>
<keyword evidence="2" id="KW-1185">Reference proteome</keyword>
<organism evidence="1 2">
    <name type="scientific">Catellatospora aurea</name>
    <dbReference type="NCBI Taxonomy" id="1337874"/>
    <lineage>
        <taxon>Bacteria</taxon>
        <taxon>Bacillati</taxon>
        <taxon>Actinomycetota</taxon>
        <taxon>Actinomycetes</taxon>
        <taxon>Micromonosporales</taxon>
        <taxon>Micromonosporaceae</taxon>
        <taxon>Catellatospora</taxon>
    </lineage>
</organism>
<evidence type="ECO:0000313" key="2">
    <source>
        <dbReference type="Proteomes" id="UP001596392"/>
    </source>
</evidence>
<reference evidence="2" key="1">
    <citation type="journal article" date="2019" name="Int. J. Syst. Evol. Microbiol.">
        <title>The Global Catalogue of Microorganisms (GCM) 10K type strain sequencing project: providing services to taxonomists for standard genome sequencing and annotation.</title>
        <authorList>
            <consortium name="The Broad Institute Genomics Platform"/>
            <consortium name="The Broad Institute Genome Sequencing Center for Infectious Disease"/>
            <person name="Wu L."/>
            <person name="Ma J."/>
        </authorList>
    </citation>
    <scope>NUCLEOTIDE SEQUENCE [LARGE SCALE GENOMIC DNA]</scope>
    <source>
        <strain evidence="2">CGMCC 1.9106</strain>
    </source>
</reference>
<accession>A0ABW2HAV0</accession>
<comment type="caution">
    <text evidence="1">The sequence shown here is derived from an EMBL/GenBank/DDBJ whole genome shotgun (WGS) entry which is preliminary data.</text>
</comment>
<sequence length="46" mass="5299">MATAWCRRRHRDHAIVVRQRGAATEVEQRSLASYDQIFGVDLEEVA</sequence>
<dbReference type="EMBL" id="JBHTAC010000080">
    <property type="protein sequence ID" value="MFC7248107.1"/>
    <property type="molecule type" value="Genomic_DNA"/>
</dbReference>
<dbReference type="Proteomes" id="UP001596392">
    <property type="component" value="Unassembled WGS sequence"/>
</dbReference>
<gene>
    <name evidence="1" type="ORF">ACFQO7_37085</name>
</gene>
<proteinExistence type="predicted"/>
<protein>
    <submittedName>
        <fullName evidence="1">Uncharacterized protein</fullName>
    </submittedName>
</protein>